<evidence type="ECO:0000313" key="2">
    <source>
        <dbReference type="Proteomes" id="UP000043437"/>
    </source>
</evidence>
<dbReference type="GeneID" id="82131916"/>
<dbReference type="EMBL" id="CDMG01000004">
    <property type="protein sequence ID" value="CRI32475.1"/>
    <property type="molecule type" value="Genomic_DNA"/>
</dbReference>
<proteinExistence type="predicted"/>
<sequence>MMGFIFQTDNAYDWGYANNTNKPFDLFICVESHPFNGSNGCAINVSTSDGRYSLRVSGGTSNDYDEEFFNYRHHQDRRIHYVGKKRAFILTLMPGVRLSVLERWDGVRSSWTLSVFKLED</sequence>
<protein>
    <submittedName>
        <fullName evidence="1">Uncharacterized protein</fullName>
    </submittedName>
</protein>
<name>A0A0K2Y7D5_9HELI</name>
<reference evidence="2" key="1">
    <citation type="submission" date="2014-12" db="EMBL/GenBank/DDBJ databases">
        <authorList>
            <person name="Jaenicke S."/>
        </authorList>
    </citation>
    <scope>NUCLEOTIDE SEQUENCE [LARGE SCALE GENOMIC DNA]</scope>
</reference>
<dbReference type="RefSeq" id="WP_053945278.1">
    <property type="nucleotide sequence ID" value="NZ_CDMG01000004.1"/>
</dbReference>
<gene>
    <name evidence="1" type="ORF">HAL07_09500</name>
</gene>
<accession>A0A0K2Y7D5</accession>
<dbReference type="Proteomes" id="UP000043437">
    <property type="component" value="Unassembled WGS sequence"/>
</dbReference>
<evidence type="ECO:0000313" key="1">
    <source>
        <dbReference type="EMBL" id="CRI32475.1"/>
    </source>
</evidence>
<organism evidence="1 2">
    <name type="scientific">Helicobacter ailurogastricus</name>
    <dbReference type="NCBI Taxonomy" id="1578720"/>
    <lineage>
        <taxon>Bacteria</taxon>
        <taxon>Pseudomonadati</taxon>
        <taxon>Campylobacterota</taxon>
        <taxon>Epsilonproteobacteria</taxon>
        <taxon>Campylobacterales</taxon>
        <taxon>Helicobacteraceae</taxon>
        <taxon>Helicobacter</taxon>
    </lineage>
</organism>
<dbReference type="AlphaFoldDB" id="A0A0K2Y7D5"/>